<sequence>MRTTARLLTGTALTVLTLGALAAPPAYADNHERADTTERTENQDRGENHERTDNHQGGDKKERLEIFPTTAAPGERITVNTTACGSGGHGIGDAQSLGAGDFQLSQGAHKEIVVGHFTVPHHAKPGTYSIAVACDNGRTAKGNLEIRHHHQGPSGHVRTGIGGSVGPDSTQIAAGVALLAAAAVGGTWLLRRRASGAQGR</sequence>
<feature type="signal peptide" evidence="3">
    <location>
        <begin position="1"/>
        <end position="28"/>
    </location>
</feature>
<evidence type="ECO:0000256" key="3">
    <source>
        <dbReference type="SAM" id="SignalP"/>
    </source>
</evidence>
<accession>A0A918LSW0</accession>
<reference evidence="4" key="2">
    <citation type="submission" date="2020-09" db="EMBL/GenBank/DDBJ databases">
        <authorList>
            <person name="Sun Q."/>
            <person name="Ohkuma M."/>
        </authorList>
    </citation>
    <scope>NUCLEOTIDE SEQUENCE</scope>
    <source>
        <strain evidence="4">JCM 3172</strain>
    </source>
</reference>
<evidence type="ECO:0000313" key="5">
    <source>
        <dbReference type="Proteomes" id="UP000619486"/>
    </source>
</evidence>
<keyword evidence="2" id="KW-0472">Membrane</keyword>
<evidence type="ECO:0000256" key="2">
    <source>
        <dbReference type="SAM" id="Phobius"/>
    </source>
</evidence>
<dbReference type="Proteomes" id="UP000619486">
    <property type="component" value="Unassembled WGS sequence"/>
</dbReference>
<keyword evidence="2" id="KW-0812">Transmembrane</keyword>
<dbReference type="RefSeq" id="WP_019886098.1">
    <property type="nucleotide sequence ID" value="NZ_BMQQ01000020.1"/>
</dbReference>
<organism evidence="4 5">
    <name type="scientific">Streptomyces purpureus</name>
    <dbReference type="NCBI Taxonomy" id="1951"/>
    <lineage>
        <taxon>Bacteria</taxon>
        <taxon>Bacillati</taxon>
        <taxon>Actinomycetota</taxon>
        <taxon>Actinomycetes</taxon>
        <taxon>Kitasatosporales</taxon>
        <taxon>Streptomycetaceae</taxon>
        <taxon>Streptomyces</taxon>
    </lineage>
</organism>
<reference evidence="4" key="1">
    <citation type="journal article" date="2014" name="Int. J. Syst. Evol. Microbiol.">
        <title>Complete genome sequence of Corynebacterium casei LMG S-19264T (=DSM 44701T), isolated from a smear-ripened cheese.</title>
        <authorList>
            <consortium name="US DOE Joint Genome Institute (JGI-PGF)"/>
            <person name="Walter F."/>
            <person name="Albersmeier A."/>
            <person name="Kalinowski J."/>
            <person name="Ruckert C."/>
        </authorList>
    </citation>
    <scope>NUCLEOTIDE SEQUENCE</scope>
    <source>
        <strain evidence="4">JCM 3172</strain>
    </source>
</reference>
<keyword evidence="2" id="KW-1133">Transmembrane helix</keyword>
<dbReference type="EMBL" id="BMQQ01000020">
    <property type="protein sequence ID" value="GGT48038.1"/>
    <property type="molecule type" value="Genomic_DNA"/>
</dbReference>
<keyword evidence="5" id="KW-1185">Reference proteome</keyword>
<dbReference type="AlphaFoldDB" id="A0A918LSW0"/>
<protein>
    <recommendedName>
        <fullName evidence="6">Integral membrane protein</fullName>
    </recommendedName>
</protein>
<gene>
    <name evidence="4" type="ORF">GCM10014713_47830</name>
</gene>
<feature type="compositionally biased region" description="Basic and acidic residues" evidence="1">
    <location>
        <begin position="29"/>
        <end position="63"/>
    </location>
</feature>
<feature type="chain" id="PRO_5036803062" description="Integral membrane protein" evidence="3">
    <location>
        <begin position="29"/>
        <end position="200"/>
    </location>
</feature>
<evidence type="ECO:0000313" key="4">
    <source>
        <dbReference type="EMBL" id="GGT48038.1"/>
    </source>
</evidence>
<feature type="region of interest" description="Disordered" evidence="1">
    <location>
        <begin position="27"/>
        <end position="63"/>
    </location>
</feature>
<feature type="transmembrane region" description="Helical" evidence="2">
    <location>
        <begin position="172"/>
        <end position="190"/>
    </location>
</feature>
<keyword evidence="3" id="KW-0732">Signal</keyword>
<proteinExistence type="predicted"/>
<name>A0A918LSW0_9ACTN</name>
<comment type="caution">
    <text evidence="4">The sequence shown here is derived from an EMBL/GenBank/DDBJ whole genome shotgun (WGS) entry which is preliminary data.</text>
</comment>
<evidence type="ECO:0000256" key="1">
    <source>
        <dbReference type="SAM" id="MobiDB-lite"/>
    </source>
</evidence>
<evidence type="ECO:0008006" key="6">
    <source>
        <dbReference type="Google" id="ProtNLM"/>
    </source>
</evidence>